<evidence type="ECO:0000313" key="4">
    <source>
        <dbReference type="Proteomes" id="UP000753908"/>
    </source>
</evidence>
<reference evidence="3" key="1">
    <citation type="submission" date="2021-05" db="EMBL/GenBank/DDBJ databases">
        <authorList>
            <person name="Pietrasiak N."/>
            <person name="Ward R."/>
            <person name="Stajich J.E."/>
            <person name="Kurbessoian T."/>
        </authorList>
    </citation>
    <scope>NUCLEOTIDE SEQUENCE</scope>
    <source>
        <strain evidence="3">CPER-KK1</strain>
    </source>
</reference>
<evidence type="ECO:0000256" key="1">
    <source>
        <dbReference type="SAM" id="Coils"/>
    </source>
</evidence>
<dbReference type="Proteomes" id="UP000753908">
    <property type="component" value="Unassembled WGS sequence"/>
</dbReference>
<dbReference type="EMBL" id="JAHHIF010000063">
    <property type="protein sequence ID" value="MBW4548480.1"/>
    <property type="molecule type" value="Genomic_DNA"/>
</dbReference>
<accession>A0A951PR30</accession>
<name>A0A951PR30_9CYAN</name>
<dbReference type="AlphaFoldDB" id="A0A951PR30"/>
<organism evidence="3 4">
    <name type="scientific">Symplocastrum torsivum CPER-KK1</name>
    <dbReference type="NCBI Taxonomy" id="450513"/>
    <lineage>
        <taxon>Bacteria</taxon>
        <taxon>Bacillati</taxon>
        <taxon>Cyanobacteriota</taxon>
        <taxon>Cyanophyceae</taxon>
        <taxon>Oscillatoriophycideae</taxon>
        <taxon>Oscillatoriales</taxon>
        <taxon>Microcoleaceae</taxon>
        <taxon>Symplocastrum</taxon>
    </lineage>
</organism>
<feature type="signal peptide" evidence="2">
    <location>
        <begin position="1"/>
        <end position="28"/>
    </location>
</feature>
<evidence type="ECO:0000313" key="3">
    <source>
        <dbReference type="EMBL" id="MBW4548480.1"/>
    </source>
</evidence>
<feature type="chain" id="PRO_5037912356" evidence="2">
    <location>
        <begin position="29"/>
        <end position="170"/>
    </location>
</feature>
<feature type="coiled-coil region" evidence="1">
    <location>
        <begin position="136"/>
        <end position="170"/>
    </location>
</feature>
<protein>
    <submittedName>
        <fullName evidence="3">Uncharacterized protein</fullName>
    </submittedName>
</protein>
<keyword evidence="1" id="KW-0175">Coiled coil</keyword>
<sequence length="170" mass="20145">MMNLIRRITLATLLVTVASSSLITVANAQGGYQNRDRNERRNDQREEFRERVEDLLGSIEDGTDRLRRSVDKALDKNSRLNGTDREDEINEFFREFERNTSDLRNRYRSEQSVQTEVREVLDSARSIDNFIQRYDLDDAQDEWEAMERDLEQLQRIVTAAERRNSNSIRR</sequence>
<comment type="caution">
    <text evidence="3">The sequence shown here is derived from an EMBL/GenBank/DDBJ whole genome shotgun (WGS) entry which is preliminary data.</text>
</comment>
<keyword evidence="2" id="KW-0732">Signal</keyword>
<gene>
    <name evidence="3" type="ORF">KME25_29180</name>
</gene>
<reference evidence="3" key="2">
    <citation type="journal article" date="2022" name="Microbiol. Resour. Announc.">
        <title>Metagenome Sequencing to Explore Phylogenomics of Terrestrial Cyanobacteria.</title>
        <authorList>
            <person name="Ward R.D."/>
            <person name="Stajich J.E."/>
            <person name="Johansen J.R."/>
            <person name="Huntemann M."/>
            <person name="Clum A."/>
            <person name="Foster B."/>
            <person name="Foster B."/>
            <person name="Roux S."/>
            <person name="Palaniappan K."/>
            <person name="Varghese N."/>
            <person name="Mukherjee S."/>
            <person name="Reddy T.B.K."/>
            <person name="Daum C."/>
            <person name="Copeland A."/>
            <person name="Chen I.A."/>
            <person name="Ivanova N.N."/>
            <person name="Kyrpides N.C."/>
            <person name="Shapiro N."/>
            <person name="Eloe-Fadrosh E.A."/>
            <person name="Pietrasiak N."/>
        </authorList>
    </citation>
    <scope>NUCLEOTIDE SEQUENCE</scope>
    <source>
        <strain evidence="3">CPER-KK1</strain>
    </source>
</reference>
<evidence type="ECO:0000256" key="2">
    <source>
        <dbReference type="SAM" id="SignalP"/>
    </source>
</evidence>
<proteinExistence type="predicted"/>